<reference evidence="1" key="1">
    <citation type="submission" date="2011-03" db="EMBL/GenBank/DDBJ databases">
        <title>The Genome Sequence of Nematocida sp1 strain ERTm2.</title>
        <authorList>
            <consortium name="The Broad Institute Genome Sequencing Platform"/>
            <consortium name="The Broad Institute Genome Sequencing Center for Infectious Disease"/>
            <person name="Cuomo C."/>
            <person name="Troemel E."/>
            <person name="Young S.K."/>
            <person name="Zeng Q."/>
            <person name="Gargeya S."/>
            <person name="Fitzgerald M."/>
            <person name="Haas B."/>
            <person name="Abouelleil A."/>
            <person name="Alvarado L."/>
            <person name="Arachchi H.M."/>
            <person name="Berlin A."/>
            <person name="Brown A."/>
            <person name="Chapman S.B."/>
            <person name="Chen Z."/>
            <person name="Dunbar C."/>
            <person name="Freedman E."/>
            <person name="Gearin G."/>
            <person name="Gellesch M."/>
            <person name="Goldberg J."/>
            <person name="Griggs A."/>
            <person name="Gujja S."/>
            <person name="Heilman E.R."/>
            <person name="Heiman D."/>
            <person name="Howarth C."/>
            <person name="Larson L."/>
            <person name="Lui A."/>
            <person name="MacDonald P.J.P."/>
            <person name="Mehta T."/>
            <person name="Montmayeur A."/>
            <person name="Murphy C."/>
            <person name="Neiman D."/>
            <person name="Pearson M."/>
            <person name="Priest M."/>
            <person name="Roberts A."/>
            <person name="Saif S."/>
            <person name="Shea T."/>
            <person name="Shenoy N."/>
            <person name="Sisk P."/>
            <person name="Stolte C."/>
            <person name="Sykes S."/>
            <person name="White J."/>
            <person name="Yandava C."/>
            <person name="Wortman J."/>
            <person name="Nusbaum C."/>
            <person name="Birren B."/>
        </authorList>
    </citation>
    <scope>NUCLEOTIDE SEQUENCE</scope>
    <source>
        <strain evidence="1">ERTm2</strain>
    </source>
</reference>
<evidence type="ECO:0000313" key="1">
    <source>
        <dbReference type="EMBL" id="EHY65645.1"/>
    </source>
</evidence>
<accession>H8ZC09</accession>
<name>H8ZC09_NEMA1</name>
<protein>
    <submittedName>
        <fullName evidence="1">Uncharacterized protein</fullName>
    </submittedName>
</protein>
<gene>
    <name evidence="1" type="ORF">NERG_01252</name>
</gene>
<dbReference type="Proteomes" id="UP000005622">
    <property type="component" value="Unassembled WGS sequence"/>
</dbReference>
<dbReference type="HOGENOM" id="CLU_2210689_0_0_1"/>
<organism evidence="1">
    <name type="scientific">Nematocida ausubeli (strain ATCC PRA-371 / ERTm2)</name>
    <name type="common">Nematode killer fungus</name>
    <dbReference type="NCBI Taxonomy" id="1913371"/>
    <lineage>
        <taxon>Eukaryota</taxon>
        <taxon>Fungi</taxon>
        <taxon>Fungi incertae sedis</taxon>
        <taxon>Microsporidia</taxon>
        <taxon>Nematocida</taxon>
    </lineage>
</organism>
<dbReference type="EMBL" id="JH604635">
    <property type="protein sequence ID" value="EHY65645.1"/>
    <property type="molecule type" value="Genomic_DNA"/>
</dbReference>
<proteinExistence type="predicted"/>
<sequence length="107" mass="12964">MEDFSFSHSQKKRKYAQMEFNSSHHIQYLLFLELLEIQCQAYMEVCLLKISHCHSVRKLERLLKYNYMSRELSCWKELVLFYIQRHMHGCPYLGLHLSLCTFSQVIL</sequence>
<dbReference type="AlphaFoldDB" id="H8ZC09"/>